<keyword evidence="2" id="KW-0547">Nucleotide-binding</keyword>
<protein>
    <recommendedName>
        <fullName evidence="4">AIG1-type G domain-containing protein</fullName>
    </recommendedName>
</protein>
<comment type="similarity">
    <text evidence="1">Belongs to the TRAFAC class TrmE-Era-EngA-EngB-Septin-like GTPase superfamily. AIG1/Toc34/Toc159-like paraseptin GTPase family. IAN subfamily.</text>
</comment>
<accession>A0A3P8RFS5</accession>
<keyword evidence="3" id="KW-0342">GTP-binding</keyword>
<reference evidence="5" key="3">
    <citation type="submission" date="2025-09" db="UniProtKB">
        <authorList>
            <consortium name="Ensembl"/>
        </authorList>
    </citation>
    <scope>IDENTIFICATION</scope>
</reference>
<evidence type="ECO:0000256" key="2">
    <source>
        <dbReference type="ARBA" id="ARBA00022741"/>
    </source>
</evidence>
<dbReference type="PANTHER" id="PTHR10903:SF170">
    <property type="entry name" value="GTPASE IMAP FAMILY MEMBER 7"/>
    <property type="match status" value="1"/>
</dbReference>
<dbReference type="Bgee" id="ENSACLG00000026926">
    <property type="expression patterns" value="Expressed in spleen"/>
</dbReference>
<dbReference type="SUPFAM" id="SSF52540">
    <property type="entry name" value="P-loop containing nucleoside triphosphate hydrolases"/>
    <property type="match status" value="1"/>
</dbReference>
<organism evidence="5 6">
    <name type="scientific">Astatotilapia calliptera</name>
    <name type="common">Eastern happy</name>
    <name type="synonym">Chromis callipterus</name>
    <dbReference type="NCBI Taxonomy" id="8154"/>
    <lineage>
        <taxon>Eukaryota</taxon>
        <taxon>Metazoa</taxon>
        <taxon>Chordata</taxon>
        <taxon>Craniata</taxon>
        <taxon>Vertebrata</taxon>
        <taxon>Euteleostomi</taxon>
        <taxon>Actinopterygii</taxon>
        <taxon>Neopterygii</taxon>
        <taxon>Teleostei</taxon>
        <taxon>Neoteleostei</taxon>
        <taxon>Acanthomorphata</taxon>
        <taxon>Ovalentaria</taxon>
        <taxon>Cichlomorphae</taxon>
        <taxon>Cichliformes</taxon>
        <taxon>Cichlidae</taxon>
        <taxon>African cichlids</taxon>
        <taxon>Pseudocrenilabrinae</taxon>
        <taxon>Haplochromini</taxon>
        <taxon>Astatotilapia</taxon>
    </lineage>
</organism>
<dbReference type="GeneTree" id="ENSGT01120000271858"/>
<dbReference type="PROSITE" id="PS51720">
    <property type="entry name" value="G_AIG1"/>
    <property type="match status" value="1"/>
</dbReference>
<evidence type="ECO:0000256" key="3">
    <source>
        <dbReference type="ARBA" id="ARBA00023134"/>
    </source>
</evidence>
<evidence type="ECO:0000313" key="5">
    <source>
        <dbReference type="Ensembl" id="ENSACLP00000039937.2"/>
    </source>
</evidence>
<feature type="domain" description="AIG1-type G" evidence="4">
    <location>
        <begin position="29"/>
        <end position="229"/>
    </location>
</feature>
<keyword evidence="6" id="KW-1185">Reference proteome</keyword>
<name>A0A3P8RFS5_ASTCA</name>
<dbReference type="GeneID" id="113030133"/>
<sequence>MQHNYKQAAYRGTNMDSTYALLDDEEEEEPKFRIVLVGKTGVGKSATGNTILGTRTFISTTSPSTVTLECRKETGEFGGHALAVIDTPGLFDTSKTEKEVKREIARSISFVAPGPHVFLVVLQAGRFTKEEQETVKILQKVFGETAAQYTMALFTHGDNLEADDMNIETFIHKSKALNDFLDQCQRRYHVFNNRKKDPTQVRELLEKINTMVQRNGGSCYTNEKFLEAEKAIKEEMGRLLRENPGMTSQEARRLAEKDNWFIQAVVAAAGAIPGIGLGAGVGLAVEVAIGAGVGAVGGPIGAAVGAVAGATVVAVKSGACPIQ</sequence>
<dbReference type="Proteomes" id="UP000265100">
    <property type="component" value="Chromosome 10"/>
</dbReference>
<evidence type="ECO:0000313" key="6">
    <source>
        <dbReference type="Proteomes" id="UP000265100"/>
    </source>
</evidence>
<dbReference type="OMA" id="LDQCQRR"/>
<proteinExistence type="inferred from homology"/>
<reference evidence="5" key="2">
    <citation type="submission" date="2025-08" db="UniProtKB">
        <authorList>
            <consortium name="Ensembl"/>
        </authorList>
    </citation>
    <scope>IDENTIFICATION</scope>
</reference>
<dbReference type="Pfam" id="PF04548">
    <property type="entry name" value="AIG1"/>
    <property type="match status" value="1"/>
</dbReference>
<dbReference type="GO" id="GO:0005525">
    <property type="term" value="F:GTP binding"/>
    <property type="evidence" value="ECO:0007669"/>
    <property type="project" value="UniProtKB-KW"/>
</dbReference>
<evidence type="ECO:0000256" key="1">
    <source>
        <dbReference type="ARBA" id="ARBA00008535"/>
    </source>
</evidence>
<dbReference type="PANTHER" id="PTHR10903">
    <property type="entry name" value="GTPASE, IMAP FAMILY MEMBER-RELATED"/>
    <property type="match status" value="1"/>
</dbReference>
<dbReference type="RefSeq" id="XP_026037082.1">
    <property type="nucleotide sequence ID" value="XM_026181297.1"/>
</dbReference>
<reference evidence="5" key="1">
    <citation type="submission" date="2018-05" db="EMBL/GenBank/DDBJ databases">
        <authorList>
            <person name="Datahose"/>
        </authorList>
    </citation>
    <scope>NUCLEOTIDE SEQUENCE</scope>
</reference>
<dbReference type="InterPro" id="IPR006703">
    <property type="entry name" value="G_AIG1"/>
</dbReference>
<dbReference type="FunFam" id="3.40.50.300:FF:000366">
    <property type="entry name" value="GTPase, IMAP family member 2"/>
    <property type="match status" value="1"/>
</dbReference>
<dbReference type="InterPro" id="IPR027417">
    <property type="entry name" value="P-loop_NTPase"/>
</dbReference>
<dbReference type="Gene3D" id="3.40.50.300">
    <property type="entry name" value="P-loop containing nucleotide triphosphate hydrolases"/>
    <property type="match status" value="1"/>
</dbReference>
<dbReference type="STRING" id="8154.ENSACLP00000039937"/>
<dbReference type="AlphaFoldDB" id="A0A3P8RFS5"/>
<dbReference type="CDD" id="cd01852">
    <property type="entry name" value="AIG1"/>
    <property type="match status" value="1"/>
</dbReference>
<dbReference type="Ensembl" id="ENSACLT00000040880.2">
    <property type="protein sequence ID" value="ENSACLP00000039937.2"/>
    <property type="gene ID" value="ENSACLG00000026926.2"/>
</dbReference>
<dbReference type="InterPro" id="IPR045058">
    <property type="entry name" value="GIMA/IAN/Toc"/>
</dbReference>
<evidence type="ECO:0000259" key="4">
    <source>
        <dbReference type="PROSITE" id="PS51720"/>
    </source>
</evidence>